<dbReference type="AlphaFoldDB" id="A0AAV7UYQ0"/>
<dbReference type="EMBL" id="JANPWB010000004">
    <property type="protein sequence ID" value="KAJ1193611.1"/>
    <property type="molecule type" value="Genomic_DNA"/>
</dbReference>
<protein>
    <submittedName>
        <fullName evidence="1">Uncharacterized protein</fullName>
    </submittedName>
</protein>
<sequence length="124" mass="12998">MLPLCSDPSCSGRGSKKVCNKCSTPGMVSGSSLAKESGISVLMCPILKLFECGAAADLLKAHTQEVRAKGVVDETTLAEAPMAVAAACVEEKGSVRFSAVGGNMIEAWELLKELQNNILQEDPK</sequence>
<accession>A0AAV7UYQ0</accession>
<comment type="caution">
    <text evidence="1">The sequence shown here is derived from an EMBL/GenBank/DDBJ whole genome shotgun (WGS) entry which is preliminary data.</text>
</comment>
<organism evidence="1 2">
    <name type="scientific">Pleurodeles waltl</name>
    <name type="common">Iberian ribbed newt</name>
    <dbReference type="NCBI Taxonomy" id="8319"/>
    <lineage>
        <taxon>Eukaryota</taxon>
        <taxon>Metazoa</taxon>
        <taxon>Chordata</taxon>
        <taxon>Craniata</taxon>
        <taxon>Vertebrata</taxon>
        <taxon>Euteleostomi</taxon>
        <taxon>Amphibia</taxon>
        <taxon>Batrachia</taxon>
        <taxon>Caudata</taxon>
        <taxon>Salamandroidea</taxon>
        <taxon>Salamandridae</taxon>
        <taxon>Pleurodelinae</taxon>
        <taxon>Pleurodeles</taxon>
    </lineage>
</organism>
<evidence type="ECO:0000313" key="2">
    <source>
        <dbReference type="Proteomes" id="UP001066276"/>
    </source>
</evidence>
<name>A0AAV7UYQ0_PLEWA</name>
<gene>
    <name evidence="1" type="ORF">NDU88_002907</name>
</gene>
<evidence type="ECO:0000313" key="1">
    <source>
        <dbReference type="EMBL" id="KAJ1193611.1"/>
    </source>
</evidence>
<dbReference type="Proteomes" id="UP001066276">
    <property type="component" value="Chromosome 2_2"/>
</dbReference>
<reference evidence="1" key="1">
    <citation type="journal article" date="2022" name="bioRxiv">
        <title>Sequencing and chromosome-scale assembly of the giantPleurodeles waltlgenome.</title>
        <authorList>
            <person name="Brown T."/>
            <person name="Elewa A."/>
            <person name="Iarovenko S."/>
            <person name="Subramanian E."/>
            <person name="Araus A.J."/>
            <person name="Petzold A."/>
            <person name="Susuki M."/>
            <person name="Suzuki K.-i.T."/>
            <person name="Hayashi T."/>
            <person name="Toyoda A."/>
            <person name="Oliveira C."/>
            <person name="Osipova E."/>
            <person name="Leigh N.D."/>
            <person name="Simon A."/>
            <person name="Yun M.H."/>
        </authorList>
    </citation>
    <scope>NUCLEOTIDE SEQUENCE</scope>
    <source>
        <strain evidence="1">20211129_DDA</strain>
        <tissue evidence="1">Liver</tissue>
    </source>
</reference>
<proteinExistence type="predicted"/>
<keyword evidence="2" id="KW-1185">Reference proteome</keyword>